<feature type="signal peptide" evidence="1">
    <location>
        <begin position="1"/>
        <end position="22"/>
    </location>
</feature>
<dbReference type="EMBL" id="JBHULE010000035">
    <property type="protein sequence ID" value="MFD2565375.1"/>
    <property type="molecule type" value="Genomic_DNA"/>
</dbReference>
<feature type="chain" id="PRO_5046558891" evidence="1">
    <location>
        <begin position="23"/>
        <end position="264"/>
    </location>
</feature>
<name>A0ABW5LL24_9FLAO</name>
<keyword evidence="3" id="KW-1185">Reference proteome</keyword>
<dbReference type="InterPro" id="IPR025737">
    <property type="entry name" value="FApF"/>
</dbReference>
<accession>A0ABW5LL24</accession>
<dbReference type="Pfam" id="PF13557">
    <property type="entry name" value="Phenol_MetA_deg"/>
    <property type="match status" value="1"/>
</dbReference>
<dbReference type="RefSeq" id="WP_378295192.1">
    <property type="nucleotide sequence ID" value="NZ_JBHULE010000035.1"/>
</dbReference>
<sequence length="264" mass="28804">MQLHRIILLTFLSCLSFNSIFSQDTNTLGPLVTDRPDATESPTVVPKGYLQIETGAFYEDAGDDTFKQKTTTFNTALLRYGLLDNLELRVGWDFAETKTEINGTELDDVASGLSPLLLGAKIGITEEKGLLPEIGIIGHLFLPFTASEDFRPETTGVDFRFSFAHTLSEKSSLSYNLGAEWGNDSPEAAYVYTIAYGYSITDTFGIYAELYGDLPEDSSANHLWDAGLTYLLSDNIQLDATVGSGITEGQNLLLSAGISVRIPN</sequence>
<evidence type="ECO:0000256" key="1">
    <source>
        <dbReference type="SAM" id="SignalP"/>
    </source>
</evidence>
<protein>
    <submittedName>
        <fullName evidence="2">Transporter</fullName>
    </submittedName>
</protein>
<evidence type="ECO:0000313" key="3">
    <source>
        <dbReference type="Proteomes" id="UP001597319"/>
    </source>
</evidence>
<organism evidence="2 3">
    <name type="scientific">Aquimarina rubra</name>
    <dbReference type="NCBI Taxonomy" id="1920033"/>
    <lineage>
        <taxon>Bacteria</taxon>
        <taxon>Pseudomonadati</taxon>
        <taxon>Bacteroidota</taxon>
        <taxon>Flavobacteriia</taxon>
        <taxon>Flavobacteriales</taxon>
        <taxon>Flavobacteriaceae</taxon>
        <taxon>Aquimarina</taxon>
    </lineage>
</organism>
<keyword evidence="1" id="KW-0732">Signal</keyword>
<proteinExistence type="predicted"/>
<gene>
    <name evidence="2" type="ORF">ACFSR1_22040</name>
</gene>
<comment type="caution">
    <text evidence="2">The sequence shown here is derived from an EMBL/GenBank/DDBJ whole genome shotgun (WGS) entry which is preliminary data.</text>
</comment>
<dbReference type="Proteomes" id="UP001597319">
    <property type="component" value="Unassembled WGS sequence"/>
</dbReference>
<reference evidence="3" key="1">
    <citation type="journal article" date="2019" name="Int. J. Syst. Evol. Microbiol.">
        <title>The Global Catalogue of Microorganisms (GCM) 10K type strain sequencing project: providing services to taxonomists for standard genome sequencing and annotation.</title>
        <authorList>
            <consortium name="The Broad Institute Genomics Platform"/>
            <consortium name="The Broad Institute Genome Sequencing Center for Infectious Disease"/>
            <person name="Wu L."/>
            <person name="Ma J."/>
        </authorList>
    </citation>
    <scope>NUCLEOTIDE SEQUENCE [LARGE SCALE GENOMIC DNA]</scope>
    <source>
        <strain evidence="3">KCTC 52274</strain>
    </source>
</reference>
<evidence type="ECO:0000313" key="2">
    <source>
        <dbReference type="EMBL" id="MFD2565375.1"/>
    </source>
</evidence>
<dbReference type="SUPFAM" id="SSF56935">
    <property type="entry name" value="Porins"/>
    <property type="match status" value="1"/>
</dbReference>